<evidence type="ECO:0000313" key="2">
    <source>
        <dbReference type="EMBL" id="SDK63071.1"/>
    </source>
</evidence>
<keyword evidence="1" id="KW-0812">Transmembrane</keyword>
<name>A0A1G9DGS3_ACTMZ</name>
<keyword evidence="1" id="KW-1133">Transmembrane helix</keyword>
<dbReference type="Proteomes" id="UP000199213">
    <property type="component" value="Unassembled WGS sequence"/>
</dbReference>
<sequence length="67" mass="7542">MIDETAPRDRWAPWWMYVLLIVGANQLRQLILPFGTVPEWADVVIAALVAAICFALITLVYRAGADR</sequence>
<protein>
    <submittedName>
        <fullName evidence="2">Uncharacterized protein</fullName>
    </submittedName>
</protein>
<accession>A0A1G9DGS3</accession>
<keyword evidence="3" id="KW-1185">Reference proteome</keyword>
<feature type="transmembrane region" description="Helical" evidence="1">
    <location>
        <begin position="43"/>
        <end position="61"/>
    </location>
</feature>
<dbReference type="AlphaFoldDB" id="A0A1G9DGS3"/>
<dbReference type="RefSeq" id="WP_176798033.1">
    <property type="nucleotide sequence ID" value="NZ_FNFM01000010.1"/>
</dbReference>
<evidence type="ECO:0000313" key="3">
    <source>
        <dbReference type="Proteomes" id="UP000199213"/>
    </source>
</evidence>
<reference evidence="3" key="1">
    <citation type="submission" date="2016-10" db="EMBL/GenBank/DDBJ databases">
        <authorList>
            <person name="Varghese N."/>
            <person name="Submissions S."/>
        </authorList>
    </citation>
    <scope>NUCLEOTIDE SEQUENCE [LARGE SCALE GENOMIC DNA]</scope>
    <source>
        <strain evidence="3">DSM 45460</strain>
    </source>
</reference>
<feature type="transmembrane region" description="Helical" evidence="1">
    <location>
        <begin position="12"/>
        <end position="31"/>
    </location>
</feature>
<organism evidence="2 3">
    <name type="scientific">Actinopolyspora mzabensis</name>
    <dbReference type="NCBI Taxonomy" id="995066"/>
    <lineage>
        <taxon>Bacteria</taxon>
        <taxon>Bacillati</taxon>
        <taxon>Actinomycetota</taxon>
        <taxon>Actinomycetes</taxon>
        <taxon>Actinopolysporales</taxon>
        <taxon>Actinopolysporaceae</taxon>
        <taxon>Actinopolyspora</taxon>
    </lineage>
</organism>
<gene>
    <name evidence="2" type="ORF">SAMN04487820_11085</name>
</gene>
<evidence type="ECO:0000256" key="1">
    <source>
        <dbReference type="SAM" id="Phobius"/>
    </source>
</evidence>
<dbReference type="EMBL" id="FNFM01000010">
    <property type="protein sequence ID" value="SDK63071.1"/>
    <property type="molecule type" value="Genomic_DNA"/>
</dbReference>
<proteinExistence type="predicted"/>
<keyword evidence="1" id="KW-0472">Membrane</keyword>